<dbReference type="PANTHER" id="PTHR30477">
    <property type="entry name" value="ABC-TRANSPORTER METAL-BINDING PROTEIN"/>
    <property type="match status" value="1"/>
</dbReference>
<keyword evidence="3 6" id="KW-0812">Transmembrane</keyword>
<evidence type="ECO:0000256" key="1">
    <source>
        <dbReference type="ARBA" id="ARBA00004141"/>
    </source>
</evidence>
<evidence type="ECO:0000256" key="7">
    <source>
        <dbReference type="SAM" id="Phobius"/>
    </source>
</evidence>
<evidence type="ECO:0000256" key="4">
    <source>
        <dbReference type="ARBA" id="ARBA00022989"/>
    </source>
</evidence>
<feature type="transmembrane region" description="Helical" evidence="7">
    <location>
        <begin position="102"/>
        <end position="123"/>
    </location>
</feature>
<dbReference type="EMBL" id="DVHE01000015">
    <property type="protein sequence ID" value="HIR50096.1"/>
    <property type="molecule type" value="Genomic_DNA"/>
</dbReference>
<feature type="transmembrane region" description="Helical" evidence="7">
    <location>
        <begin position="258"/>
        <end position="274"/>
    </location>
</feature>
<dbReference type="Gene3D" id="1.10.3470.10">
    <property type="entry name" value="ABC transporter involved in vitamin B12 uptake, BtuC"/>
    <property type="match status" value="1"/>
</dbReference>
<dbReference type="Pfam" id="PF00950">
    <property type="entry name" value="ABC-3"/>
    <property type="match status" value="1"/>
</dbReference>
<gene>
    <name evidence="8" type="ORF">IAA53_02215</name>
</gene>
<feature type="transmembrane region" description="Helical" evidence="7">
    <location>
        <begin position="230"/>
        <end position="252"/>
    </location>
</feature>
<evidence type="ECO:0000256" key="5">
    <source>
        <dbReference type="ARBA" id="ARBA00023136"/>
    </source>
</evidence>
<dbReference type="PANTHER" id="PTHR30477:SF18">
    <property type="entry name" value="METAL TRANSPORT SYSTEM MEMBRANE PROTEIN CT_417-RELATED"/>
    <property type="match status" value="1"/>
</dbReference>
<evidence type="ECO:0000256" key="6">
    <source>
        <dbReference type="RuleBase" id="RU003943"/>
    </source>
</evidence>
<protein>
    <submittedName>
        <fullName evidence="8">Metal ABC transporter permease</fullName>
    </submittedName>
</protein>
<keyword evidence="4 7" id="KW-1133">Transmembrane helix</keyword>
<reference evidence="8" key="2">
    <citation type="journal article" date="2021" name="PeerJ">
        <title>Extensive microbial diversity within the chicken gut microbiome revealed by metagenomics and culture.</title>
        <authorList>
            <person name="Gilroy R."/>
            <person name="Ravi A."/>
            <person name="Getino M."/>
            <person name="Pursley I."/>
            <person name="Horton D.L."/>
            <person name="Alikhan N.F."/>
            <person name="Baker D."/>
            <person name="Gharbi K."/>
            <person name="Hall N."/>
            <person name="Watson M."/>
            <person name="Adriaenssens E.M."/>
            <person name="Foster-Nyarko E."/>
            <person name="Jarju S."/>
            <person name="Secka A."/>
            <person name="Antonio M."/>
            <person name="Oren A."/>
            <person name="Chaudhuri R.R."/>
            <person name="La Ragione R."/>
            <person name="Hildebrand F."/>
            <person name="Pallen M.J."/>
        </authorList>
    </citation>
    <scope>NUCLEOTIDE SEQUENCE</scope>
    <source>
        <strain evidence="8">ChiBcec15-4380</strain>
    </source>
</reference>
<comment type="similarity">
    <text evidence="2 6">Belongs to the ABC-3 integral membrane protein family.</text>
</comment>
<dbReference type="GO" id="GO:0055085">
    <property type="term" value="P:transmembrane transport"/>
    <property type="evidence" value="ECO:0007669"/>
    <property type="project" value="InterPro"/>
</dbReference>
<dbReference type="AlphaFoldDB" id="A0A9D1DGC0"/>
<dbReference type="Proteomes" id="UP000824239">
    <property type="component" value="Unassembled WGS sequence"/>
</dbReference>
<feature type="transmembrane region" description="Helical" evidence="7">
    <location>
        <begin position="144"/>
        <end position="167"/>
    </location>
</feature>
<name>A0A9D1DGC0_9FIRM</name>
<dbReference type="InterPro" id="IPR001626">
    <property type="entry name" value="ABC_TroCD"/>
</dbReference>
<feature type="transmembrane region" description="Helical" evidence="7">
    <location>
        <begin position="20"/>
        <end position="43"/>
    </location>
</feature>
<dbReference type="GO" id="GO:0010043">
    <property type="term" value="P:response to zinc ion"/>
    <property type="evidence" value="ECO:0007669"/>
    <property type="project" value="TreeGrafter"/>
</dbReference>
<comment type="caution">
    <text evidence="8">The sequence shown here is derived from an EMBL/GenBank/DDBJ whole genome shotgun (WGS) entry which is preliminary data.</text>
</comment>
<keyword evidence="6" id="KW-0813">Transport</keyword>
<evidence type="ECO:0000256" key="2">
    <source>
        <dbReference type="ARBA" id="ARBA00008034"/>
    </source>
</evidence>
<feature type="transmembrane region" description="Helical" evidence="7">
    <location>
        <begin position="187"/>
        <end position="218"/>
    </location>
</feature>
<dbReference type="SUPFAM" id="SSF81345">
    <property type="entry name" value="ABC transporter involved in vitamin B12 uptake, BtuC"/>
    <property type="match status" value="1"/>
</dbReference>
<keyword evidence="5 7" id="KW-0472">Membrane</keyword>
<accession>A0A9D1DGC0</accession>
<organism evidence="8 9">
    <name type="scientific">Candidatus Avoscillospira avicola</name>
    <dbReference type="NCBI Taxonomy" id="2840706"/>
    <lineage>
        <taxon>Bacteria</taxon>
        <taxon>Bacillati</taxon>
        <taxon>Bacillota</taxon>
        <taxon>Clostridia</taxon>
        <taxon>Eubacteriales</taxon>
        <taxon>Oscillospiraceae</taxon>
        <taxon>Oscillospiraceae incertae sedis</taxon>
        <taxon>Candidatus Avoscillospira</taxon>
    </lineage>
</organism>
<sequence length="279" mass="29817">MNLWYQLLELLPVGWLSMNFMKNALLAVLIMGPLFGLLSTMVVTGKMSFFSDALGHSGFTGIAIGVLCGAASPTWFAVVLAVAFALLFSYVKSRANQSAETVISVFSSTAVALGIFIATMNGSSFTKFNRYLIGDILSVTPAEIGLLATVLLAVVVLWCLASNRLVLTAVHPQLASSRGIPVRGYETLFTVSIAVVVTLAMSWVGLMVINSLLVLPAAAARNVARNLREYHLFSVVLALVSGVAGLVTSYYLGSSTGAVISLYLALFFAITFLFRQRRA</sequence>
<reference evidence="8" key="1">
    <citation type="submission" date="2020-10" db="EMBL/GenBank/DDBJ databases">
        <authorList>
            <person name="Gilroy R."/>
        </authorList>
    </citation>
    <scope>NUCLEOTIDE SEQUENCE</scope>
    <source>
        <strain evidence="8">ChiBcec15-4380</strain>
    </source>
</reference>
<proteinExistence type="inferred from homology"/>
<dbReference type="InterPro" id="IPR037294">
    <property type="entry name" value="ABC_BtuC-like"/>
</dbReference>
<evidence type="ECO:0000313" key="9">
    <source>
        <dbReference type="Proteomes" id="UP000824239"/>
    </source>
</evidence>
<dbReference type="GO" id="GO:0043190">
    <property type="term" value="C:ATP-binding cassette (ABC) transporter complex"/>
    <property type="evidence" value="ECO:0007669"/>
    <property type="project" value="InterPro"/>
</dbReference>
<evidence type="ECO:0000313" key="8">
    <source>
        <dbReference type="EMBL" id="HIR50096.1"/>
    </source>
</evidence>
<evidence type="ECO:0000256" key="3">
    <source>
        <dbReference type="ARBA" id="ARBA00022692"/>
    </source>
</evidence>
<comment type="subcellular location">
    <subcellularLocation>
        <location evidence="6">Cell membrane</location>
        <topology evidence="6">Multi-pass membrane protein</topology>
    </subcellularLocation>
    <subcellularLocation>
        <location evidence="1">Membrane</location>
        <topology evidence="1">Multi-pass membrane protein</topology>
    </subcellularLocation>
</comment>
<feature type="transmembrane region" description="Helical" evidence="7">
    <location>
        <begin position="64"/>
        <end position="90"/>
    </location>
</feature>